<comment type="caution">
    <text evidence="2">The sequence shown here is derived from an EMBL/GenBank/DDBJ whole genome shotgun (WGS) entry which is preliminary data.</text>
</comment>
<dbReference type="GO" id="GO:0016998">
    <property type="term" value="P:cell wall macromolecule catabolic process"/>
    <property type="evidence" value="ECO:0007669"/>
    <property type="project" value="InterPro"/>
</dbReference>
<dbReference type="PANTHER" id="PTHR34135:SF2">
    <property type="entry name" value="LYSOZYME"/>
    <property type="match status" value="1"/>
</dbReference>
<sequence>WHNTSDVGSNNKIQAEKAADCIDYAGQKPELGVYGDWESDYKGLTIQQMRDAIWKYILRFENLTGMRLDAYTRKYWWDEQVASSTHGSTDIPRDRKLWTANFRTSPPPLLPWDWEQRYGENCWLFWQYNNVAKIPGCPGRVDFNTFNGSRADYFDYFDLDETPAPPPIPEPPPEPPEETDRLQFEVMQDGLRVRSTPEALTDGSNIIGSLPAGQIVEVHDIGGNSAWVEIAPGQWSNVEYYGDKNMKVNNG</sequence>
<dbReference type="GO" id="GO:0003796">
    <property type="term" value="F:lysozyme activity"/>
    <property type="evidence" value="ECO:0007669"/>
    <property type="project" value="InterPro"/>
</dbReference>
<dbReference type="Pfam" id="PF01183">
    <property type="entry name" value="Glyco_hydro_25"/>
    <property type="match status" value="1"/>
</dbReference>
<dbReference type="GO" id="GO:0009253">
    <property type="term" value="P:peptidoglycan catabolic process"/>
    <property type="evidence" value="ECO:0007669"/>
    <property type="project" value="InterPro"/>
</dbReference>
<name>X1JKF0_9ZZZZ</name>
<dbReference type="InterPro" id="IPR017853">
    <property type="entry name" value="GH"/>
</dbReference>
<evidence type="ECO:0008006" key="3">
    <source>
        <dbReference type="Google" id="ProtNLM"/>
    </source>
</evidence>
<evidence type="ECO:0000256" key="1">
    <source>
        <dbReference type="ARBA" id="ARBA00010646"/>
    </source>
</evidence>
<dbReference type="SUPFAM" id="SSF51445">
    <property type="entry name" value="(Trans)glycosidases"/>
    <property type="match status" value="1"/>
</dbReference>
<comment type="similarity">
    <text evidence="1">Belongs to the glycosyl hydrolase 25 family.</text>
</comment>
<accession>X1JKF0</accession>
<feature type="non-terminal residue" evidence="2">
    <location>
        <position position="1"/>
    </location>
</feature>
<dbReference type="PROSITE" id="PS51904">
    <property type="entry name" value="GLYCOSYL_HYDROL_F25_2"/>
    <property type="match status" value="1"/>
</dbReference>
<dbReference type="Gene3D" id="3.20.20.80">
    <property type="entry name" value="Glycosidases"/>
    <property type="match status" value="1"/>
</dbReference>
<dbReference type="Gene3D" id="2.30.30.40">
    <property type="entry name" value="SH3 Domains"/>
    <property type="match status" value="1"/>
</dbReference>
<evidence type="ECO:0000313" key="2">
    <source>
        <dbReference type="EMBL" id="GAH70228.1"/>
    </source>
</evidence>
<gene>
    <name evidence="2" type="ORF">S03H2_49162</name>
</gene>
<organism evidence="2">
    <name type="scientific">marine sediment metagenome</name>
    <dbReference type="NCBI Taxonomy" id="412755"/>
    <lineage>
        <taxon>unclassified sequences</taxon>
        <taxon>metagenomes</taxon>
        <taxon>ecological metagenomes</taxon>
    </lineage>
</organism>
<dbReference type="EMBL" id="BARU01031048">
    <property type="protein sequence ID" value="GAH70228.1"/>
    <property type="molecule type" value="Genomic_DNA"/>
</dbReference>
<dbReference type="PANTHER" id="PTHR34135">
    <property type="entry name" value="LYSOZYME"/>
    <property type="match status" value="1"/>
</dbReference>
<dbReference type="InterPro" id="IPR002053">
    <property type="entry name" value="Glyco_hydro_25"/>
</dbReference>
<dbReference type="GO" id="GO:0016052">
    <property type="term" value="P:carbohydrate catabolic process"/>
    <property type="evidence" value="ECO:0007669"/>
    <property type="project" value="TreeGrafter"/>
</dbReference>
<reference evidence="2" key="1">
    <citation type="journal article" date="2014" name="Front. Microbiol.">
        <title>High frequency of phylogenetically diverse reductive dehalogenase-homologous genes in deep subseafloor sedimentary metagenomes.</title>
        <authorList>
            <person name="Kawai M."/>
            <person name="Futagami T."/>
            <person name="Toyoda A."/>
            <person name="Takaki Y."/>
            <person name="Nishi S."/>
            <person name="Hori S."/>
            <person name="Arai W."/>
            <person name="Tsubouchi T."/>
            <person name="Morono Y."/>
            <person name="Uchiyama I."/>
            <person name="Ito T."/>
            <person name="Fujiyama A."/>
            <person name="Inagaki F."/>
            <person name="Takami H."/>
        </authorList>
    </citation>
    <scope>NUCLEOTIDE SEQUENCE</scope>
    <source>
        <strain evidence="2">Expedition CK06-06</strain>
    </source>
</reference>
<proteinExistence type="inferred from homology"/>
<dbReference type="AlphaFoldDB" id="X1JKF0"/>
<protein>
    <recommendedName>
        <fullName evidence="3">SH3b domain-containing protein</fullName>
    </recommendedName>
</protein>